<dbReference type="PRINTS" id="PR00344">
    <property type="entry name" value="BCTRLSENSOR"/>
</dbReference>
<dbReference type="Proteomes" id="UP001174908">
    <property type="component" value="Unassembled WGS sequence"/>
</dbReference>
<keyword evidence="5 10" id="KW-0418">Kinase</keyword>
<dbReference type="Gene3D" id="1.10.287.130">
    <property type="match status" value="1"/>
</dbReference>
<dbReference type="SMART" id="SM00387">
    <property type="entry name" value="HATPase_c"/>
    <property type="match status" value="1"/>
</dbReference>
<dbReference type="RefSeq" id="WP_286659998.1">
    <property type="nucleotide sequence ID" value="NZ_JASZYV010000002.1"/>
</dbReference>
<protein>
    <recommendedName>
        <fullName evidence="2">histidine kinase</fullName>
        <ecNumber evidence="2">2.7.13.3</ecNumber>
    </recommendedName>
</protein>
<dbReference type="PROSITE" id="PS50110">
    <property type="entry name" value="RESPONSE_REGULATORY"/>
    <property type="match status" value="1"/>
</dbReference>
<dbReference type="Gene3D" id="3.30.565.10">
    <property type="entry name" value="Histidine kinase-like ATPase, C-terminal domain"/>
    <property type="match status" value="1"/>
</dbReference>
<dbReference type="Pfam" id="PF02518">
    <property type="entry name" value="HATPase_c"/>
    <property type="match status" value="1"/>
</dbReference>
<keyword evidence="3 6" id="KW-0597">Phosphoprotein</keyword>
<dbReference type="CDD" id="cd00082">
    <property type="entry name" value="HisKA"/>
    <property type="match status" value="1"/>
</dbReference>
<feature type="modified residue" description="4-aspartylphosphate" evidence="6">
    <location>
        <position position="536"/>
    </location>
</feature>
<dbReference type="EC" id="2.7.13.3" evidence="2"/>
<evidence type="ECO:0000256" key="7">
    <source>
        <dbReference type="SAM" id="Phobius"/>
    </source>
</evidence>
<feature type="transmembrane region" description="Helical" evidence="7">
    <location>
        <begin position="39"/>
        <end position="58"/>
    </location>
</feature>
<sequence length="605" mass="65121">MTSSSPTEPEEAGPSAHVADARTVIDAQLLRLSTQPSNAVLAVQFLLDLAIAALFAWLYSPGMALLWIALIAASTAWRAFFPQRLPETLDATNLSRQLRLHSTRVAVHEGVHGLAGVLLFDTADTVAQLMLGLVMMGMTLSSSFSVSYVARTMQMAIVLLLGPLILMALLFGAPPMMGLAALGAGLIVLMWGQVAERSRKLEDSIGQRHDESERRAQALIGLQAAELAQAERLRFFSAANHDLRQPVMAIGLQAEVLQHQVKEGAAPATLQSTLDALARAQSALEGLTQQLLEIGRIEAGADPLHFSAVRLGPLLDQFAQAQDGRVVRIHCPVHAVGWSDAVALRRIVANLVDNAIKFTPRNGRVLVACRRSGEGWRIEVRDNGIGIAVEEHERVFGDFEQVGNAARNLRHGHGLGLAIVRRLAQRMGTCITLRSSPGRGATFAFEVAKPSGQQTDLPLGASVDPGASEVPDTDIDTDAPMPSGLSVLVVEDNAVVAESLAALLRHWQVDVQIFGSADELLDSGIDLNLVDLALCDIRLPGGMDGVRLAHWLHRKRPKLKIALVSADIDEPARALARDRGWFALRKPMQPRALRALLLATQAGES</sequence>
<dbReference type="InterPro" id="IPR004358">
    <property type="entry name" value="Sig_transdc_His_kin-like_C"/>
</dbReference>
<keyword evidence="4 10" id="KW-0808">Transferase</keyword>
<dbReference type="Pfam" id="PF00072">
    <property type="entry name" value="Response_reg"/>
    <property type="match status" value="1"/>
</dbReference>
<dbReference type="InterPro" id="IPR011006">
    <property type="entry name" value="CheY-like_superfamily"/>
</dbReference>
<dbReference type="InterPro" id="IPR036890">
    <property type="entry name" value="HATPase_C_sf"/>
</dbReference>
<feature type="domain" description="Response regulatory" evidence="9">
    <location>
        <begin position="486"/>
        <end position="601"/>
    </location>
</feature>
<dbReference type="SMART" id="SM00388">
    <property type="entry name" value="HisKA"/>
    <property type="match status" value="1"/>
</dbReference>
<accession>A0ABT7NAC5</accession>
<dbReference type="GO" id="GO:0004673">
    <property type="term" value="F:protein histidine kinase activity"/>
    <property type="evidence" value="ECO:0007669"/>
    <property type="project" value="UniProtKB-EC"/>
</dbReference>
<evidence type="ECO:0000313" key="11">
    <source>
        <dbReference type="Proteomes" id="UP001174908"/>
    </source>
</evidence>
<name>A0ABT7NAC5_9BURK</name>
<reference evidence="10" key="1">
    <citation type="submission" date="2023-06" db="EMBL/GenBank/DDBJ databases">
        <authorList>
            <person name="Jiang Y."/>
            <person name="Liu Q."/>
        </authorList>
    </citation>
    <scope>NUCLEOTIDE SEQUENCE</scope>
    <source>
        <strain evidence="10">CGMCC 1.12089</strain>
    </source>
</reference>
<dbReference type="EMBL" id="JASZYV010000002">
    <property type="protein sequence ID" value="MDM0044887.1"/>
    <property type="molecule type" value="Genomic_DNA"/>
</dbReference>
<dbReference type="CDD" id="cd00156">
    <property type="entry name" value="REC"/>
    <property type="match status" value="1"/>
</dbReference>
<dbReference type="InterPro" id="IPR003594">
    <property type="entry name" value="HATPase_dom"/>
</dbReference>
<dbReference type="SUPFAM" id="SSF47384">
    <property type="entry name" value="Homodimeric domain of signal transducing histidine kinase"/>
    <property type="match status" value="1"/>
</dbReference>
<dbReference type="PROSITE" id="PS50109">
    <property type="entry name" value="HIS_KIN"/>
    <property type="match status" value="1"/>
</dbReference>
<evidence type="ECO:0000256" key="5">
    <source>
        <dbReference type="ARBA" id="ARBA00022777"/>
    </source>
</evidence>
<comment type="catalytic activity">
    <reaction evidence="1">
        <text>ATP + protein L-histidine = ADP + protein N-phospho-L-histidine.</text>
        <dbReference type="EC" id="2.7.13.3"/>
    </reaction>
</comment>
<evidence type="ECO:0000256" key="6">
    <source>
        <dbReference type="PROSITE-ProRule" id="PRU00169"/>
    </source>
</evidence>
<gene>
    <name evidence="10" type="ORF">QTH91_10360</name>
</gene>
<feature type="transmembrane region" description="Helical" evidence="7">
    <location>
        <begin position="126"/>
        <end position="149"/>
    </location>
</feature>
<feature type="transmembrane region" description="Helical" evidence="7">
    <location>
        <begin position="156"/>
        <end position="173"/>
    </location>
</feature>
<dbReference type="PANTHER" id="PTHR43047">
    <property type="entry name" value="TWO-COMPONENT HISTIDINE PROTEIN KINASE"/>
    <property type="match status" value="1"/>
</dbReference>
<dbReference type="PANTHER" id="PTHR43047:SF72">
    <property type="entry name" value="OSMOSENSING HISTIDINE PROTEIN KINASE SLN1"/>
    <property type="match status" value="1"/>
</dbReference>
<proteinExistence type="predicted"/>
<dbReference type="InterPro" id="IPR005467">
    <property type="entry name" value="His_kinase_dom"/>
</dbReference>
<dbReference type="Gene3D" id="3.40.50.2300">
    <property type="match status" value="1"/>
</dbReference>
<comment type="caution">
    <text evidence="10">The sequence shown here is derived from an EMBL/GenBank/DDBJ whole genome shotgun (WGS) entry which is preliminary data.</text>
</comment>
<dbReference type="SUPFAM" id="SSF52172">
    <property type="entry name" value="CheY-like"/>
    <property type="match status" value="1"/>
</dbReference>
<keyword evidence="7" id="KW-1133">Transmembrane helix</keyword>
<evidence type="ECO:0000313" key="10">
    <source>
        <dbReference type="EMBL" id="MDM0044887.1"/>
    </source>
</evidence>
<dbReference type="InterPro" id="IPR003661">
    <property type="entry name" value="HisK_dim/P_dom"/>
</dbReference>
<keyword evidence="11" id="KW-1185">Reference proteome</keyword>
<feature type="transmembrane region" description="Helical" evidence="7">
    <location>
        <begin position="64"/>
        <end position="81"/>
    </location>
</feature>
<evidence type="ECO:0000256" key="1">
    <source>
        <dbReference type="ARBA" id="ARBA00000085"/>
    </source>
</evidence>
<keyword evidence="7" id="KW-0812">Transmembrane</keyword>
<dbReference type="SMART" id="SM00448">
    <property type="entry name" value="REC"/>
    <property type="match status" value="1"/>
</dbReference>
<keyword evidence="7" id="KW-0472">Membrane</keyword>
<dbReference type="CDD" id="cd00075">
    <property type="entry name" value="HATPase"/>
    <property type="match status" value="1"/>
</dbReference>
<evidence type="ECO:0000259" key="9">
    <source>
        <dbReference type="PROSITE" id="PS50110"/>
    </source>
</evidence>
<dbReference type="Pfam" id="PF00512">
    <property type="entry name" value="HisKA"/>
    <property type="match status" value="1"/>
</dbReference>
<organism evidence="10 11">
    <name type="scientific">Variovorax dokdonensis</name>
    <dbReference type="NCBI Taxonomy" id="344883"/>
    <lineage>
        <taxon>Bacteria</taxon>
        <taxon>Pseudomonadati</taxon>
        <taxon>Pseudomonadota</taxon>
        <taxon>Betaproteobacteria</taxon>
        <taxon>Burkholderiales</taxon>
        <taxon>Comamonadaceae</taxon>
        <taxon>Variovorax</taxon>
    </lineage>
</organism>
<evidence type="ECO:0000256" key="4">
    <source>
        <dbReference type="ARBA" id="ARBA00022679"/>
    </source>
</evidence>
<feature type="domain" description="Histidine kinase" evidence="8">
    <location>
        <begin position="238"/>
        <end position="451"/>
    </location>
</feature>
<evidence type="ECO:0000256" key="3">
    <source>
        <dbReference type="ARBA" id="ARBA00022553"/>
    </source>
</evidence>
<dbReference type="InterPro" id="IPR036097">
    <property type="entry name" value="HisK_dim/P_sf"/>
</dbReference>
<dbReference type="InterPro" id="IPR001789">
    <property type="entry name" value="Sig_transdc_resp-reg_receiver"/>
</dbReference>
<dbReference type="SUPFAM" id="SSF55874">
    <property type="entry name" value="ATPase domain of HSP90 chaperone/DNA topoisomerase II/histidine kinase"/>
    <property type="match status" value="1"/>
</dbReference>
<evidence type="ECO:0000256" key="2">
    <source>
        <dbReference type="ARBA" id="ARBA00012438"/>
    </source>
</evidence>
<evidence type="ECO:0000259" key="8">
    <source>
        <dbReference type="PROSITE" id="PS50109"/>
    </source>
</evidence>